<feature type="repeat" description="ANK" evidence="1">
    <location>
        <begin position="73"/>
        <end position="105"/>
    </location>
</feature>
<dbReference type="Pfam" id="PF12796">
    <property type="entry name" value="Ank_2"/>
    <property type="match status" value="1"/>
</dbReference>
<dbReference type="STRING" id="283909.R7VM66"/>
<keyword evidence="1" id="KW-0040">ANK repeat</keyword>
<dbReference type="Pfam" id="PF00023">
    <property type="entry name" value="Ank"/>
    <property type="match status" value="1"/>
</dbReference>
<dbReference type="AlphaFoldDB" id="R7VM66"/>
<dbReference type="PANTHER" id="PTHR24147:SF53">
    <property type="entry name" value="ANKYRIN REPEAT DOMAIN 26"/>
    <property type="match status" value="1"/>
</dbReference>
<evidence type="ECO:0000313" key="2">
    <source>
        <dbReference type="EMBL" id="ELU18305.1"/>
    </source>
</evidence>
<dbReference type="InterPro" id="IPR002110">
    <property type="entry name" value="Ankyrin_rpt"/>
</dbReference>
<dbReference type="PROSITE" id="PS50297">
    <property type="entry name" value="ANK_REP_REGION"/>
    <property type="match status" value="2"/>
</dbReference>
<feature type="non-terminal residue" evidence="2">
    <location>
        <position position="1"/>
    </location>
</feature>
<dbReference type="InterPro" id="IPR036770">
    <property type="entry name" value="Ankyrin_rpt-contain_sf"/>
</dbReference>
<reference evidence="2" key="1">
    <citation type="journal article" date="2013" name="Nature">
        <title>Insights into bilaterian evolution from three spiralian genomes.</title>
        <authorList>
            <person name="Simakov O."/>
            <person name="Marletaz F."/>
            <person name="Cho S.J."/>
            <person name="Edsinger-Gonzales E."/>
            <person name="Havlak P."/>
            <person name="Hellsten U."/>
            <person name="Kuo D.H."/>
            <person name="Larsson T."/>
            <person name="Lv J."/>
            <person name="Arendt D."/>
            <person name="Savage R."/>
            <person name="Osoegawa K."/>
            <person name="de Jong P."/>
            <person name="Grimwood J."/>
            <person name="Chapman J.A."/>
            <person name="Shapiro H."/>
            <person name="Aerts A."/>
            <person name="Otillar R.P."/>
            <person name="Terry A.Y."/>
            <person name="Boore J.L."/>
            <person name="Grigoriev I.V."/>
            <person name="Lindberg D.R."/>
            <person name="Seaver E.C."/>
            <person name="Weisblat D.A."/>
            <person name="Putnam N.H."/>
            <person name="Rokhsar D.S."/>
        </authorList>
    </citation>
    <scope>NUCLEOTIDE SEQUENCE</scope>
    <source>
        <strain evidence="2">I ESC-2004</strain>
    </source>
</reference>
<dbReference type="PANTHER" id="PTHR24147">
    <property type="entry name" value="ANKYRIN REPEAT DOMAIN 36-RELATED"/>
    <property type="match status" value="1"/>
</dbReference>
<proteinExistence type="predicted"/>
<dbReference type="EMBL" id="KB292008">
    <property type="protein sequence ID" value="ELU18305.1"/>
    <property type="molecule type" value="Genomic_DNA"/>
</dbReference>
<dbReference type="Gene3D" id="1.25.40.20">
    <property type="entry name" value="Ankyrin repeat-containing domain"/>
    <property type="match status" value="1"/>
</dbReference>
<dbReference type="OMA" id="CHNTALH"/>
<evidence type="ECO:0000256" key="1">
    <source>
        <dbReference type="PROSITE-ProRule" id="PRU00023"/>
    </source>
</evidence>
<sequence>LEPIHRACREGVLHKVNEILKQKNPNLLITDAKRYNALHWACVNGVIEIVQLLIDLQKYTQPASDSAEPVTPNDMTPLMLASFREKSQSVDVLLKHNADPNEMDSTENTALHMAAMRGNQQIAQLLLKAKALVDARNKEGKTP</sequence>
<dbReference type="SUPFAM" id="SSF48403">
    <property type="entry name" value="Ankyrin repeat"/>
    <property type="match status" value="1"/>
</dbReference>
<gene>
    <name evidence="2" type="ORF">CAPTEDRAFT_55085</name>
</gene>
<organism evidence="2">
    <name type="scientific">Capitella teleta</name>
    <name type="common">Polychaete worm</name>
    <dbReference type="NCBI Taxonomy" id="283909"/>
    <lineage>
        <taxon>Eukaryota</taxon>
        <taxon>Metazoa</taxon>
        <taxon>Spiralia</taxon>
        <taxon>Lophotrochozoa</taxon>
        <taxon>Annelida</taxon>
        <taxon>Polychaeta</taxon>
        <taxon>Sedentaria</taxon>
        <taxon>Scolecida</taxon>
        <taxon>Capitellidae</taxon>
        <taxon>Capitella</taxon>
    </lineage>
</organism>
<accession>R7VM66</accession>
<protein>
    <submittedName>
        <fullName evidence="2">Uncharacterized protein</fullName>
    </submittedName>
</protein>
<dbReference type="PROSITE" id="PS50088">
    <property type="entry name" value="ANK_REPEAT"/>
    <property type="match status" value="2"/>
</dbReference>
<dbReference type="OrthoDB" id="10071127at2759"/>
<dbReference type="InterPro" id="IPR050657">
    <property type="entry name" value="Ankyrin_repeat_domain"/>
</dbReference>
<dbReference type="SMART" id="SM00248">
    <property type="entry name" value="ANK"/>
    <property type="match status" value="3"/>
</dbReference>
<feature type="non-terminal residue" evidence="2">
    <location>
        <position position="143"/>
    </location>
</feature>
<name>R7VM66_CAPTE</name>
<feature type="repeat" description="ANK" evidence="1">
    <location>
        <begin position="106"/>
        <end position="138"/>
    </location>
</feature>
<dbReference type="HOGENOM" id="CLU_000134_9_4_1"/>